<organism evidence="2 3">
    <name type="scientific">Rheinheimera riviphila</name>
    <dbReference type="NCBI Taxonomy" id="1834037"/>
    <lineage>
        <taxon>Bacteria</taxon>
        <taxon>Pseudomonadati</taxon>
        <taxon>Pseudomonadota</taxon>
        <taxon>Gammaproteobacteria</taxon>
        <taxon>Chromatiales</taxon>
        <taxon>Chromatiaceae</taxon>
        <taxon>Rheinheimera</taxon>
    </lineage>
</organism>
<gene>
    <name evidence="2" type="ORF">EOE67_00325</name>
</gene>
<keyword evidence="1" id="KW-0732">Signal</keyword>
<feature type="signal peptide" evidence="1">
    <location>
        <begin position="1"/>
        <end position="26"/>
    </location>
</feature>
<accession>A0A437R4I0</accession>
<dbReference type="EMBL" id="SACS01000001">
    <property type="protein sequence ID" value="RVU41681.1"/>
    <property type="molecule type" value="Genomic_DNA"/>
</dbReference>
<keyword evidence="3" id="KW-1185">Reference proteome</keyword>
<dbReference type="OrthoDB" id="5296159at2"/>
<reference evidence="2 3" key="1">
    <citation type="submission" date="2019-01" db="EMBL/GenBank/DDBJ databases">
        <authorList>
            <person name="Chen W.-M."/>
        </authorList>
    </citation>
    <scope>NUCLEOTIDE SEQUENCE [LARGE SCALE GENOMIC DNA]</scope>
    <source>
        <strain evidence="2 3">KYPC3</strain>
    </source>
</reference>
<sequence>MRRVQLVWRRSILIVLLGLSSTMSLAAPDQLSKHSTSANKGAATGEIMRLTSLDWAPYTGAGLPEGGETTDLLRQVFAEIGYQLQVDFLPWTNAVNQVVSGVNGHLAYYPEYPLQDPKLLLSGAIGYSELGLVESVEKPLLLTNFLALANYRFGVVQDYLNMTELDRLIAANTLRPKINSTDKDNVLQVARGELDAAVIDKRVLQYLLKYDADVKAAAAGKVQFSQSLREHKSLHLVFLANPKNRKLIQKFNQQLQRHKTQFLPSAKATKSP</sequence>
<dbReference type="Gene3D" id="3.40.190.10">
    <property type="entry name" value="Periplasmic binding protein-like II"/>
    <property type="match status" value="2"/>
</dbReference>
<feature type="chain" id="PRO_5019182099" evidence="1">
    <location>
        <begin position="27"/>
        <end position="272"/>
    </location>
</feature>
<protein>
    <submittedName>
        <fullName evidence="2">Transporter substrate-binding domain-containing protein</fullName>
    </submittedName>
</protein>
<dbReference type="Proteomes" id="UP000283077">
    <property type="component" value="Unassembled WGS sequence"/>
</dbReference>
<comment type="caution">
    <text evidence="2">The sequence shown here is derived from an EMBL/GenBank/DDBJ whole genome shotgun (WGS) entry which is preliminary data.</text>
</comment>
<evidence type="ECO:0000256" key="1">
    <source>
        <dbReference type="SAM" id="SignalP"/>
    </source>
</evidence>
<evidence type="ECO:0000313" key="2">
    <source>
        <dbReference type="EMBL" id="RVU41681.1"/>
    </source>
</evidence>
<proteinExistence type="predicted"/>
<dbReference type="AlphaFoldDB" id="A0A437R4I0"/>
<name>A0A437R4I0_9GAMM</name>
<evidence type="ECO:0000313" key="3">
    <source>
        <dbReference type="Proteomes" id="UP000283077"/>
    </source>
</evidence>
<dbReference type="SUPFAM" id="SSF53850">
    <property type="entry name" value="Periplasmic binding protein-like II"/>
    <property type="match status" value="1"/>
</dbReference>